<dbReference type="OrthoDB" id="1019466at2"/>
<dbReference type="eggNOG" id="COG4206">
    <property type="taxonomic scope" value="Bacteria"/>
</dbReference>
<keyword evidence="3 8" id="KW-1134">Transmembrane beta strand</keyword>
<evidence type="ECO:0000256" key="9">
    <source>
        <dbReference type="RuleBase" id="RU003357"/>
    </source>
</evidence>
<evidence type="ECO:0000256" key="2">
    <source>
        <dbReference type="ARBA" id="ARBA00022448"/>
    </source>
</evidence>
<dbReference type="InterPro" id="IPR023997">
    <property type="entry name" value="TonB-dep_OMP_SusC/RagA_CS"/>
</dbReference>
<dbReference type="EMBL" id="CM001403">
    <property type="protein sequence ID" value="EHQ29182.1"/>
    <property type="molecule type" value="Genomic_DNA"/>
</dbReference>
<dbReference type="SUPFAM" id="SSF49464">
    <property type="entry name" value="Carboxypeptidase regulatory domain-like"/>
    <property type="match status" value="1"/>
</dbReference>
<evidence type="ECO:0000313" key="13">
    <source>
        <dbReference type="Proteomes" id="UP000002774"/>
    </source>
</evidence>
<dbReference type="InterPro" id="IPR039426">
    <property type="entry name" value="TonB-dep_rcpt-like"/>
</dbReference>
<dbReference type="InterPro" id="IPR023996">
    <property type="entry name" value="TonB-dep_OMP_SusC/RagA"/>
</dbReference>
<dbReference type="NCBIfam" id="TIGR04057">
    <property type="entry name" value="SusC_RagA_signa"/>
    <property type="match status" value="1"/>
</dbReference>
<dbReference type="Proteomes" id="UP000002774">
    <property type="component" value="Chromosome"/>
</dbReference>
<evidence type="ECO:0000259" key="11">
    <source>
        <dbReference type="Pfam" id="PF07715"/>
    </source>
</evidence>
<feature type="domain" description="TonB-dependent receptor-like beta-barrel" evidence="10">
    <location>
        <begin position="547"/>
        <end position="1053"/>
    </location>
</feature>
<comment type="subcellular location">
    <subcellularLocation>
        <location evidence="1 8">Cell outer membrane</location>
        <topology evidence="1 8">Multi-pass membrane protein</topology>
    </subcellularLocation>
</comment>
<evidence type="ECO:0000256" key="3">
    <source>
        <dbReference type="ARBA" id="ARBA00022452"/>
    </source>
</evidence>
<dbReference type="Gene3D" id="2.60.40.1120">
    <property type="entry name" value="Carboxypeptidase-like, regulatory domain"/>
    <property type="match status" value="1"/>
</dbReference>
<dbReference type="HOGENOM" id="CLU_004317_0_1_10"/>
<gene>
    <name evidence="12" type="ORF">Mucpa_5107</name>
</gene>
<dbReference type="RefSeq" id="WP_008510223.1">
    <property type="nucleotide sequence ID" value="NZ_CM001403.1"/>
</dbReference>
<protein>
    <submittedName>
        <fullName evidence="12">TonB-dependent receptor plug</fullName>
    </submittedName>
</protein>
<dbReference type="STRING" id="714943.Mucpa_5107"/>
<dbReference type="PROSITE" id="PS00018">
    <property type="entry name" value="EF_HAND_1"/>
    <property type="match status" value="1"/>
</dbReference>
<keyword evidence="4 8" id="KW-0812">Transmembrane</keyword>
<evidence type="ECO:0000256" key="5">
    <source>
        <dbReference type="ARBA" id="ARBA00023077"/>
    </source>
</evidence>
<keyword evidence="6 8" id="KW-0472">Membrane</keyword>
<dbReference type="PROSITE" id="PS52016">
    <property type="entry name" value="TONB_DEPENDENT_REC_3"/>
    <property type="match status" value="1"/>
</dbReference>
<evidence type="ECO:0000256" key="6">
    <source>
        <dbReference type="ARBA" id="ARBA00023136"/>
    </source>
</evidence>
<organism evidence="12 13">
    <name type="scientific">Mucilaginibacter paludis DSM 18603</name>
    <dbReference type="NCBI Taxonomy" id="714943"/>
    <lineage>
        <taxon>Bacteria</taxon>
        <taxon>Pseudomonadati</taxon>
        <taxon>Bacteroidota</taxon>
        <taxon>Sphingobacteriia</taxon>
        <taxon>Sphingobacteriales</taxon>
        <taxon>Sphingobacteriaceae</taxon>
        <taxon>Mucilaginibacter</taxon>
    </lineage>
</organism>
<dbReference type="SUPFAM" id="SSF56935">
    <property type="entry name" value="Porins"/>
    <property type="match status" value="1"/>
</dbReference>
<evidence type="ECO:0000313" key="12">
    <source>
        <dbReference type="EMBL" id="EHQ29182.1"/>
    </source>
</evidence>
<dbReference type="GO" id="GO:0009279">
    <property type="term" value="C:cell outer membrane"/>
    <property type="evidence" value="ECO:0007669"/>
    <property type="project" value="UniProtKB-SubCell"/>
</dbReference>
<evidence type="ECO:0000256" key="7">
    <source>
        <dbReference type="ARBA" id="ARBA00023237"/>
    </source>
</evidence>
<dbReference type="InterPro" id="IPR000531">
    <property type="entry name" value="Beta-barrel_TonB"/>
</dbReference>
<dbReference type="InterPro" id="IPR008969">
    <property type="entry name" value="CarboxyPept-like_regulatory"/>
</dbReference>
<dbReference type="InterPro" id="IPR037066">
    <property type="entry name" value="Plug_dom_sf"/>
</dbReference>
<keyword evidence="13" id="KW-1185">Reference proteome</keyword>
<dbReference type="Gene3D" id="2.40.170.20">
    <property type="entry name" value="TonB-dependent receptor, beta-barrel domain"/>
    <property type="match status" value="1"/>
</dbReference>
<accession>H1Y0V7</accession>
<reference evidence="12" key="1">
    <citation type="submission" date="2011-09" db="EMBL/GenBank/DDBJ databases">
        <title>The permanent draft genome of Mucilaginibacter paludis DSM 18603.</title>
        <authorList>
            <consortium name="US DOE Joint Genome Institute (JGI-PGF)"/>
            <person name="Lucas S."/>
            <person name="Han J."/>
            <person name="Lapidus A."/>
            <person name="Bruce D."/>
            <person name="Goodwin L."/>
            <person name="Pitluck S."/>
            <person name="Peters L."/>
            <person name="Kyrpides N."/>
            <person name="Mavromatis K."/>
            <person name="Ivanova N."/>
            <person name="Mikhailova N."/>
            <person name="Held B."/>
            <person name="Detter J.C."/>
            <person name="Tapia R."/>
            <person name="Han C."/>
            <person name="Land M."/>
            <person name="Hauser L."/>
            <person name="Markowitz V."/>
            <person name="Cheng J.-F."/>
            <person name="Hugenholtz P."/>
            <person name="Woyke T."/>
            <person name="Wu D."/>
            <person name="Tindall B."/>
            <person name="Brambilla E."/>
            <person name="Klenk H.-P."/>
            <person name="Eisen J.A."/>
        </authorList>
    </citation>
    <scope>NUCLEOTIDE SEQUENCE [LARGE SCALE GENOMIC DNA]</scope>
    <source>
        <strain evidence="12">DSM 18603</strain>
    </source>
</reference>
<comment type="similarity">
    <text evidence="8 9">Belongs to the TonB-dependent receptor family.</text>
</comment>
<dbReference type="NCBIfam" id="TIGR04056">
    <property type="entry name" value="OMP_RagA_SusC"/>
    <property type="match status" value="1"/>
</dbReference>
<dbReference type="Pfam" id="PF00593">
    <property type="entry name" value="TonB_dep_Rec_b-barrel"/>
    <property type="match status" value="1"/>
</dbReference>
<dbReference type="Pfam" id="PF13715">
    <property type="entry name" value="CarbopepD_reg_2"/>
    <property type="match status" value="1"/>
</dbReference>
<dbReference type="AlphaFoldDB" id="H1Y0V7"/>
<proteinExistence type="inferred from homology"/>
<evidence type="ECO:0000256" key="8">
    <source>
        <dbReference type="PROSITE-ProRule" id="PRU01360"/>
    </source>
</evidence>
<evidence type="ECO:0000259" key="10">
    <source>
        <dbReference type="Pfam" id="PF00593"/>
    </source>
</evidence>
<dbReference type="InterPro" id="IPR036942">
    <property type="entry name" value="Beta-barrel_TonB_sf"/>
</dbReference>
<keyword evidence="7 8" id="KW-0998">Cell outer membrane</keyword>
<evidence type="ECO:0000256" key="1">
    <source>
        <dbReference type="ARBA" id="ARBA00004571"/>
    </source>
</evidence>
<dbReference type="Pfam" id="PF07715">
    <property type="entry name" value="Plug"/>
    <property type="match status" value="1"/>
</dbReference>
<dbReference type="Gene3D" id="2.170.130.10">
    <property type="entry name" value="TonB-dependent receptor, plug domain"/>
    <property type="match status" value="1"/>
</dbReference>
<name>H1Y0V7_9SPHI</name>
<sequence length="1097" mass="120572">MKKILTYIFYLSVTSMVLHGLVAKAQAPTDKILIKGRVIDGSDKSAIVGASVIEIDKDKRTITGVATDIDGNFAIKVSSTDNKIQFSYIGYKTQAFAIGTKRSFNVSLASSNSLTEVTVVSKPTVNNGTGLNIDARNQTTASSTIQAKDLEELQATSISSALEGRLPGVDIVASTGDPGAGMSIRIRGTSSINGATNPLIVVDGLPYETAIPTDFNFQTADEQGYASLLSIAPSDIKEITVLKDAAATAVWGARAANGVLVITTKRGSVSAPVVTYTYKGSLERQPSPVPLLNGNQYSELIPQEYMNGTPPGLPLNTLTAKEFAHDPSDPYYYYNYGQNTDWVKAITQNGYTHDNNLSLQGGGEKARYFTSLGYVTQRGTTLGTGLNRLNARLNLDYVVSDRLRFRTDIAYTHSLTDGNFVNYTVGGNSDASNIRNIAFNKMPNMSIYEFDEYGHQTPNYFTPSSNIQGQYPGTYNPVAMAKYAVNNVRADRITPHFNVQYQIIPGKLTGTADVQFDVNTSTRNSFLPQSATGRPTTETSVNRAYNYDYDGYSVTSKTNLAYTPQLSEKVTFSGLLSIQTNDSKGLSQSLLSANSASAILQDPSAPSRTQNSDLGSASGASETRSLGALINGNFGFFDRYLISVGLRGDANSNFGPNHRYGLFPSLSGRYRLSGEPFMQRFKFINDLSVRGSYGVIGNAPDRPYTFYNQYSNFNYTYLGQSGVYSSNIELTNLRYEKITGKNLGFNVVLFDSRLNFDAEIYRNRTTDMFFTPSIANFNGYSSLTLNVGTMDNQGYEISLNVTPVKKKDLVVDFNFNIAHNENVIRELSPFVTTSNGGGLTNGSFLSLLQPNNPLGSFYGYVYQGVYKDLNATIATDKNGNQITGPDKKPVYMRYNYPSVDYVFQPGDAKYEDVNHDGVIDSRDIVYLGNGNPMFTGGFGPTVTYKRNWKLSAFFSYRYKFDLINNTMITTTNMYNYNNQSTAVLRRWQKPGDVTDIPRALFNSGYNWLGSSRYVQDGSYLRFSAITLRYNVNPLFAKKIGARNASIYFTGQNLMTFTNYLGQDPSVSPRASDIYKQPIDNSNTPVSLSFVVGLTATF</sequence>
<keyword evidence="5 9" id="KW-0798">TonB box</keyword>
<keyword evidence="2 8" id="KW-0813">Transport</keyword>
<keyword evidence="12" id="KW-0675">Receptor</keyword>
<dbReference type="InterPro" id="IPR018247">
    <property type="entry name" value="EF_Hand_1_Ca_BS"/>
</dbReference>
<feature type="domain" description="TonB-dependent receptor plug" evidence="11">
    <location>
        <begin position="135"/>
        <end position="259"/>
    </location>
</feature>
<dbReference type="InterPro" id="IPR012910">
    <property type="entry name" value="Plug_dom"/>
</dbReference>
<evidence type="ECO:0000256" key="4">
    <source>
        <dbReference type="ARBA" id="ARBA00022692"/>
    </source>
</evidence>